<proteinExistence type="predicted"/>
<keyword evidence="3" id="KW-1185">Reference proteome</keyword>
<comment type="caution">
    <text evidence="2">The sequence shown here is derived from an EMBL/GenBank/DDBJ whole genome shotgun (WGS) entry which is preliminary data.</text>
</comment>
<accession>A0A556U1M7</accession>
<dbReference type="AlphaFoldDB" id="A0A556U1M7"/>
<feature type="compositionally biased region" description="Polar residues" evidence="1">
    <location>
        <begin position="9"/>
        <end position="25"/>
    </location>
</feature>
<evidence type="ECO:0000256" key="1">
    <source>
        <dbReference type="SAM" id="MobiDB-lite"/>
    </source>
</evidence>
<organism evidence="2 3">
    <name type="scientific">Bagarius yarrelli</name>
    <name type="common">Goonch</name>
    <name type="synonym">Bagrus yarrelli</name>
    <dbReference type="NCBI Taxonomy" id="175774"/>
    <lineage>
        <taxon>Eukaryota</taxon>
        <taxon>Metazoa</taxon>
        <taxon>Chordata</taxon>
        <taxon>Craniata</taxon>
        <taxon>Vertebrata</taxon>
        <taxon>Euteleostomi</taxon>
        <taxon>Actinopterygii</taxon>
        <taxon>Neopterygii</taxon>
        <taxon>Teleostei</taxon>
        <taxon>Ostariophysi</taxon>
        <taxon>Siluriformes</taxon>
        <taxon>Sisoridae</taxon>
        <taxon>Sisorinae</taxon>
        <taxon>Bagarius</taxon>
    </lineage>
</organism>
<feature type="region of interest" description="Disordered" evidence="1">
    <location>
        <begin position="1"/>
        <end position="29"/>
    </location>
</feature>
<evidence type="ECO:0000313" key="2">
    <source>
        <dbReference type="EMBL" id="TSL82613.1"/>
    </source>
</evidence>
<sequence>MCKHELVQNDGQPWPSTDSSNSTSPAPGGKKIFNIYGRVSGRTVSTFTSADRRALRNEAFCWLANGVFMNSEPRPMATERKMLAVIDRIKERAISKEEGTEKKPRQFPLAGVGRWSAGLTPHIVPKSLVEQDRACQADSPGKCQLSARCSSRLAAMLEEEEKKTPQNASHRPEEEDVVPGTEMVADVFIL</sequence>
<dbReference type="EMBL" id="VCAZ01000037">
    <property type="protein sequence ID" value="TSL82613.1"/>
    <property type="molecule type" value="Genomic_DNA"/>
</dbReference>
<protein>
    <submittedName>
        <fullName evidence="2">Uncharacterized protein</fullName>
    </submittedName>
</protein>
<evidence type="ECO:0000313" key="3">
    <source>
        <dbReference type="Proteomes" id="UP000319801"/>
    </source>
</evidence>
<dbReference type="Proteomes" id="UP000319801">
    <property type="component" value="Unassembled WGS sequence"/>
</dbReference>
<gene>
    <name evidence="2" type="ORF">Baya_6712</name>
</gene>
<name>A0A556U1M7_BAGYA</name>
<feature type="region of interest" description="Disordered" evidence="1">
    <location>
        <begin position="158"/>
        <end position="179"/>
    </location>
</feature>
<reference evidence="2 3" key="1">
    <citation type="journal article" date="2019" name="Genome Biol. Evol.">
        <title>Whole-Genome Sequencing of the Giant Devil Catfish, Bagarius yarrelli.</title>
        <authorList>
            <person name="Jiang W."/>
            <person name="Lv Y."/>
            <person name="Cheng L."/>
            <person name="Yang K."/>
            <person name="Chao B."/>
            <person name="Wang X."/>
            <person name="Li Y."/>
            <person name="Pan X."/>
            <person name="You X."/>
            <person name="Zhang Y."/>
            <person name="Yang J."/>
            <person name="Li J."/>
            <person name="Zhang X."/>
            <person name="Liu S."/>
            <person name="Sun C."/>
            <person name="Yang J."/>
            <person name="Shi Q."/>
        </authorList>
    </citation>
    <scope>NUCLEOTIDE SEQUENCE [LARGE SCALE GENOMIC DNA]</scope>
    <source>
        <strain evidence="2">JWS20170419001</strain>
        <tissue evidence="2">Muscle</tissue>
    </source>
</reference>